<keyword evidence="2" id="KW-0812">Transmembrane</keyword>
<organism evidence="3 4">
    <name type="scientific">Bradyrhizobium lablabi</name>
    <dbReference type="NCBI Taxonomy" id="722472"/>
    <lineage>
        <taxon>Bacteria</taxon>
        <taxon>Pseudomonadati</taxon>
        <taxon>Pseudomonadota</taxon>
        <taxon>Alphaproteobacteria</taxon>
        <taxon>Hyphomicrobiales</taxon>
        <taxon>Nitrobacteraceae</taxon>
        <taxon>Bradyrhizobium</taxon>
    </lineage>
</organism>
<dbReference type="RefSeq" id="WP_079538252.1">
    <property type="nucleotide sequence ID" value="NZ_LT670844.1"/>
</dbReference>
<gene>
    <name evidence="3" type="ORF">SAMN05444159_2316</name>
</gene>
<protein>
    <submittedName>
        <fullName evidence="3">Uncharacterized protein</fullName>
    </submittedName>
</protein>
<feature type="compositionally biased region" description="Gly residues" evidence="1">
    <location>
        <begin position="79"/>
        <end position="121"/>
    </location>
</feature>
<name>A0A1M6PEC3_9BRAD</name>
<evidence type="ECO:0000256" key="1">
    <source>
        <dbReference type="SAM" id="MobiDB-lite"/>
    </source>
</evidence>
<evidence type="ECO:0000313" key="3">
    <source>
        <dbReference type="EMBL" id="SHK06277.1"/>
    </source>
</evidence>
<feature type="region of interest" description="Disordered" evidence="1">
    <location>
        <begin position="70"/>
        <end position="121"/>
    </location>
</feature>
<sequence>MTNAITAFVIAVGGAAVVFYLLMTRLENRRRIRRSSADGVAPDPASYFGGDGWSFASWFGGGHSAFDGSGHQVDSSGFSSGGGDFGGGGGGGDFGGGGGGGDGGGGGGGDGGGGGGGGGGD</sequence>
<reference evidence="3 4" key="1">
    <citation type="submission" date="2016-11" db="EMBL/GenBank/DDBJ databases">
        <authorList>
            <person name="Jaros S."/>
            <person name="Januszkiewicz K."/>
            <person name="Wedrychowicz H."/>
        </authorList>
    </citation>
    <scope>NUCLEOTIDE SEQUENCE [LARGE SCALE GENOMIC DNA]</scope>
    <source>
        <strain evidence="3 4">GAS499</strain>
    </source>
</reference>
<feature type="transmembrane region" description="Helical" evidence="2">
    <location>
        <begin position="6"/>
        <end position="23"/>
    </location>
</feature>
<dbReference type="AlphaFoldDB" id="A0A1M6PEC3"/>
<evidence type="ECO:0000313" key="4">
    <source>
        <dbReference type="Proteomes" id="UP000189935"/>
    </source>
</evidence>
<dbReference type="Proteomes" id="UP000189935">
    <property type="component" value="Chromosome I"/>
</dbReference>
<keyword evidence="2" id="KW-1133">Transmembrane helix</keyword>
<proteinExistence type="predicted"/>
<accession>A0A1M6PEC3</accession>
<evidence type="ECO:0000256" key="2">
    <source>
        <dbReference type="SAM" id="Phobius"/>
    </source>
</evidence>
<dbReference type="EMBL" id="LT670844">
    <property type="protein sequence ID" value="SHK06277.1"/>
    <property type="molecule type" value="Genomic_DNA"/>
</dbReference>
<keyword evidence="2" id="KW-0472">Membrane</keyword>